<dbReference type="SUPFAM" id="SSF46785">
    <property type="entry name" value="Winged helix' DNA-binding domain"/>
    <property type="match status" value="1"/>
</dbReference>
<keyword evidence="6" id="KW-1185">Reference proteome</keyword>
<dbReference type="InterPro" id="IPR023187">
    <property type="entry name" value="Tscrpt_reg_MarR-type_CS"/>
</dbReference>
<dbReference type="PROSITE" id="PS01117">
    <property type="entry name" value="HTH_MARR_1"/>
    <property type="match status" value="1"/>
</dbReference>
<evidence type="ECO:0000256" key="1">
    <source>
        <dbReference type="ARBA" id="ARBA00023015"/>
    </source>
</evidence>
<organism evidence="5 6">
    <name type="scientific">Paenibacillus xanthanilyticus</name>
    <dbReference type="NCBI Taxonomy" id="1783531"/>
    <lineage>
        <taxon>Bacteria</taxon>
        <taxon>Bacillati</taxon>
        <taxon>Bacillota</taxon>
        <taxon>Bacilli</taxon>
        <taxon>Bacillales</taxon>
        <taxon>Paenibacillaceae</taxon>
        <taxon>Paenibacillus</taxon>
    </lineage>
</organism>
<dbReference type="Pfam" id="PF01047">
    <property type="entry name" value="MarR"/>
    <property type="match status" value="1"/>
</dbReference>
<keyword evidence="1" id="KW-0805">Transcription regulation</keyword>
<evidence type="ECO:0000313" key="6">
    <source>
        <dbReference type="Proteomes" id="UP001595715"/>
    </source>
</evidence>
<dbReference type="PRINTS" id="PR00598">
    <property type="entry name" value="HTHMARR"/>
</dbReference>
<feature type="domain" description="HTH marR-type" evidence="4">
    <location>
        <begin position="23"/>
        <end position="155"/>
    </location>
</feature>
<gene>
    <name evidence="5" type="ORF">ACFOZ8_22665</name>
</gene>
<accession>A0ABV8K8S7</accession>
<dbReference type="PANTHER" id="PTHR42756">
    <property type="entry name" value="TRANSCRIPTIONAL REGULATOR, MARR"/>
    <property type="match status" value="1"/>
</dbReference>
<dbReference type="InterPro" id="IPR036390">
    <property type="entry name" value="WH_DNA-bd_sf"/>
</dbReference>
<dbReference type="RefSeq" id="WP_377721042.1">
    <property type="nucleotide sequence ID" value="NZ_JBHSAM010000033.1"/>
</dbReference>
<dbReference type="PROSITE" id="PS50995">
    <property type="entry name" value="HTH_MARR_2"/>
    <property type="match status" value="1"/>
</dbReference>
<dbReference type="SMART" id="SM00347">
    <property type="entry name" value="HTH_MARR"/>
    <property type="match status" value="1"/>
</dbReference>
<evidence type="ECO:0000256" key="3">
    <source>
        <dbReference type="ARBA" id="ARBA00023163"/>
    </source>
</evidence>
<keyword evidence="3" id="KW-0804">Transcription</keyword>
<comment type="caution">
    <text evidence="5">The sequence shown here is derived from an EMBL/GenBank/DDBJ whole genome shotgun (WGS) entry which is preliminary data.</text>
</comment>
<dbReference type="Gene3D" id="1.10.10.10">
    <property type="entry name" value="Winged helix-like DNA-binding domain superfamily/Winged helix DNA-binding domain"/>
    <property type="match status" value="1"/>
</dbReference>
<evidence type="ECO:0000313" key="5">
    <source>
        <dbReference type="EMBL" id="MFC4102424.1"/>
    </source>
</evidence>
<sequence length="163" mass="18175">MEHLNEEAPSRQHDDKELNTAQRYPVSFSIFALARSHRALAGQMLRDIGLFPGQEIMLLQLWDKDGQSQQSLGRTIGVDHSTVAKSVKRLEESGLVTRTRSPEDGRVTLVWLTEAGRSLEAKVNGIWEELERITVNGLTEAERKQLAALAQRIASSVDSAIKN</sequence>
<reference evidence="6" key="1">
    <citation type="journal article" date="2019" name="Int. J. Syst. Evol. Microbiol.">
        <title>The Global Catalogue of Microorganisms (GCM) 10K type strain sequencing project: providing services to taxonomists for standard genome sequencing and annotation.</title>
        <authorList>
            <consortium name="The Broad Institute Genomics Platform"/>
            <consortium name="The Broad Institute Genome Sequencing Center for Infectious Disease"/>
            <person name="Wu L."/>
            <person name="Ma J."/>
        </authorList>
    </citation>
    <scope>NUCLEOTIDE SEQUENCE [LARGE SCALE GENOMIC DNA]</scope>
    <source>
        <strain evidence="6">IBRC-M 10987</strain>
    </source>
</reference>
<name>A0ABV8K8S7_9BACL</name>
<dbReference type="InterPro" id="IPR036388">
    <property type="entry name" value="WH-like_DNA-bd_sf"/>
</dbReference>
<dbReference type="Proteomes" id="UP001595715">
    <property type="component" value="Unassembled WGS sequence"/>
</dbReference>
<evidence type="ECO:0000256" key="2">
    <source>
        <dbReference type="ARBA" id="ARBA00023125"/>
    </source>
</evidence>
<proteinExistence type="predicted"/>
<dbReference type="PANTHER" id="PTHR42756:SF1">
    <property type="entry name" value="TRANSCRIPTIONAL REPRESSOR OF EMRAB OPERON"/>
    <property type="match status" value="1"/>
</dbReference>
<dbReference type="EMBL" id="JBHSAM010000033">
    <property type="protein sequence ID" value="MFC4102424.1"/>
    <property type="molecule type" value="Genomic_DNA"/>
</dbReference>
<protein>
    <submittedName>
        <fullName evidence="5">MarR family winged helix-turn-helix transcriptional regulator</fullName>
    </submittedName>
</protein>
<evidence type="ECO:0000259" key="4">
    <source>
        <dbReference type="PROSITE" id="PS50995"/>
    </source>
</evidence>
<keyword evidence="2" id="KW-0238">DNA-binding</keyword>
<dbReference type="InterPro" id="IPR000835">
    <property type="entry name" value="HTH_MarR-typ"/>
</dbReference>